<dbReference type="EMBL" id="LWCA01000427">
    <property type="protein sequence ID" value="OAF68543.1"/>
    <property type="molecule type" value="Genomic_DNA"/>
</dbReference>
<sequence length="148" mass="16889">MKISSSVGLYLLTILLNNNKISSLSKVPLTFPTSSLKNLTLSGNFIPKLSELTFLSCLVNLKELTLFDNPIYFTESIYRINGFVHNFCKNIKVFDYMNIKNPPPSKIFNESTHSKFLNSRNRLNQTEIVENVCVSDVIDGEIESIERY</sequence>
<dbReference type="InterPro" id="IPR032675">
    <property type="entry name" value="LRR_dom_sf"/>
</dbReference>
<proteinExistence type="predicted"/>
<evidence type="ECO:0000313" key="1">
    <source>
        <dbReference type="EMBL" id="OAF68543.1"/>
    </source>
</evidence>
<dbReference type="PROSITE" id="PS51450">
    <property type="entry name" value="LRR"/>
    <property type="match status" value="1"/>
</dbReference>
<dbReference type="InterPro" id="IPR001611">
    <property type="entry name" value="Leu-rich_rpt"/>
</dbReference>
<evidence type="ECO:0000313" key="2">
    <source>
        <dbReference type="Proteomes" id="UP000078046"/>
    </source>
</evidence>
<accession>A0A177B4J4</accession>
<dbReference type="Proteomes" id="UP000078046">
    <property type="component" value="Unassembled WGS sequence"/>
</dbReference>
<protein>
    <submittedName>
        <fullName evidence="1">Uncharacterized protein</fullName>
    </submittedName>
</protein>
<gene>
    <name evidence="1" type="ORF">A3Q56_03715</name>
</gene>
<dbReference type="SUPFAM" id="SSF52058">
    <property type="entry name" value="L domain-like"/>
    <property type="match status" value="1"/>
</dbReference>
<organism evidence="1 2">
    <name type="scientific">Intoshia linei</name>
    <dbReference type="NCBI Taxonomy" id="1819745"/>
    <lineage>
        <taxon>Eukaryota</taxon>
        <taxon>Metazoa</taxon>
        <taxon>Spiralia</taxon>
        <taxon>Lophotrochozoa</taxon>
        <taxon>Mesozoa</taxon>
        <taxon>Orthonectida</taxon>
        <taxon>Rhopaluridae</taxon>
        <taxon>Intoshia</taxon>
    </lineage>
</organism>
<name>A0A177B4J4_9BILA</name>
<comment type="caution">
    <text evidence="1">The sequence shown here is derived from an EMBL/GenBank/DDBJ whole genome shotgun (WGS) entry which is preliminary data.</text>
</comment>
<dbReference type="OrthoDB" id="5954088at2759"/>
<dbReference type="Gene3D" id="3.80.10.10">
    <property type="entry name" value="Ribonuclease Inhibitor"/>
    <property type="match status" value="1"/>
</dbReference>
<dbReference type="AlphaFoldDB" id="A0A177B4J4"/>
<keyword evidence="2" id="KW-1185">Reference proteome</keyword>
<reference evidence="1 2" key="1">
    <citation type="submission" date="2016-04" db="EMBL/GenBank/DDBJ databases">
        <title>The genome of Intoshia linei affirms orthonectids as highly simplified spiralians.</title>
        <authorList>
            <person name="Mikhailov K.V."/>
            <person name="Slusarev G.S."/>
            <person name="Nikitin M.A."/>
            <person name="Logacheva M.D."/>
            <person name="Penin A."/>
            <person name="Aleoshin V."/>
            <person name="Panchin Y.V."/>
        </authorList>
    </citation>
    <scope>NUCLEOTIDE SEQUENCE [LARGE SCALE GENOMIC DNA]</scope>
    <source>
        <strain evidence="1">Intl2013</strain>
        <tissue evidence="1">Whole animal</tissue>
    </source>
</reference>